<keyword evidence="3" id="KW-1185">Reference proteome</keyword>
<protein>
    <submittedName>
        <fullName evidence="2">Uncharacterized protein</fullName>
    </submittedName>
</protein>
<accession>A0ABP6YAD3</accession>
<dbReference type="RefSeq" id="WP_204912963.1">
    <property type="nucleotide sequence ID" value="NZ_BAAAYR010000007.1"/>
</dbReference>
<organism evidence="2 3">
    <name type="scientific">Microlunatus spumicola</name>
    <dbReference type="NCBI Taxonomy" id="81499"/>
    <lineage>
        <taxon>Bacteria</taxon>
        <taxon>Bacillati</taxon>
        <taxon>Actinomycetota</taxon>
        <taxon>Actinomycetes</taxon>
        <taxon>Propionibacteriales</taxon>
        <taxon>Propionibacteriaceae</taxon>
        <taxon>Microlunatus</taxon>
    </lineage>
</organism>
<comment type="caution">
    <text evidence="2">The sequence shown here is derived from an EMBL/GenBank/DDBJ whole genome shotgun (WGS) entry which is preliminary data.</text>
</comment>
<evidence type="ECO:0000256" key="1">
    <source>
        <dbReference type="SAM" id="Phobius"/>
    </source>
</evidence>
<evidence type="ECO:0000313" key="2">
    <source>
        <dbReference type="EMBL" id="GAA3580028.1"/>
    </source>
</evidence>
<dbReference type="EMBL" id="BAAAYR010000007">
    <property type="protein sequence ID" value="GAA3580028.1"/>
    <property type="molecule type" value="Genomic_DNA"/>
</dbReference>
<dbReference type="Proteomes" id="UP001500767">
    <property type="component" value="Unassembled WGS sequence"/>
</dbReference>
<keyword evidence="1" id="KW-1133">Transmembrane helix</keyword>
<reference evidence="3" key="1">
    <citation type="journal article" date="2019" name="Int. J. Syst. Evol. Microbiol.">
        <title>The Global Catalogue of Microorganisms (GCM) 10K type strain sequencing project: providing services to taxonomists for standard genome sequencing and annotation.</title>
        <authorList>
            <consortium name="The Broad Institute Genomics Platform"/>
            <consortium name="The Broad Institute Genome Sequencing Center for Infectious Disease"/>
            <person name="Wu L."/>
            <person name="Ma J."/>
        </authorList>
    </citation>
    <scope>NUCLEOTIDE SEQUENCE [LARGE SCALE GENOMIC DNA]</scope>
    <source>
        <strain evidence="3">JCM 16540</strain>
    </source>
</reference>
<feature type="transmembrane region" description="Helical" evidence="1">
    <location>
        <begin position="23"/>
        <end position="46"/>
    </location>
</feature>
<keyword evidence="1" id="KW-0812">Transmembrane</keyword>
<evidence type="ECO:0000313" key="3">
    <source>
        <dbReference type="Proteomes" id="UP001500767"/>
    </source>
</evidence>
<gene>
    <name evidence="2" type="ORF">GCM10022197_42110</name>
</gene>
<keyword evidence="1" id="KW-0472">Membrane</keyword>
<name>A0ABP6YAD3_9ACTN</name>
<sequence>MSAPSVFERVGLDVNARRRDGDLAWLGLLLSVVSAFLMVGLVWWFVS</sequence>
<proteinExistence type="predicted"/>